<evidence type="ECO:0000256" key="5">
    <source>
        <dbReference type="ARBA" id="ARBA00023001"/>
    </source>
</evidence>
<comment type="catalytic activity">
    <reaction evidence="1">
        <text>Endohydrolysis of (1-&gt;4)-beta-D-glucosidic linkages in cellulose, lichenin and cereal beta-D-glucans.</text>
        <dbReference type="EC" id="3.2.1.4"/>
    </reaction>
</comment>
<comment type="caution">
    <text evidence="10">The sequence shown here is derived from an EMBL/GenBank/DDBJ whole genome shotgun (WGS) entry which is preliminary data.</text>
</comment>
<name>A0ABQ4QZL0_9HYPH</name>
<dbReference type="InterPro" id="IPR002037">
    <property type="entry name" value="Glyco_hydro_8"/>
</dbReference>
<protein>
    <recommendedName>
        <fullName evidence="3">cellulase</fullName>
        <ecNumber evidence="3">3.2.1.4</ecNumber>
    </recommendedName>
</protein>
<accession>A0ABQ4QZL0</accession>
<keyword evidence="7" id="KW-0119">Carbohydrate metabolism</keyword>
<dbReference type="PRINTS" id="PR00735">
    <property type="entry name" value="GLHYDRLASE8"/>
</dbReference>
<dbReference type="EMBL" id="BPQH01000008">
    <property type="protein sequence ID" value="GJD50155.1"/>
    <property type="molecule type" value="Genomic_DNA"/>
</dbReference>
<keyword evidence="7" id="KW-0624">Polysaccharide degradation</keyword>
<evidence type="ECO:0000256" key="7">
    <source>
        <dbReference type="ARBA" id="ARBA00023326"/>
    </source>
</evidence>
<reference evidence="10" key="1">
    <citation type="journal article" date="2021" name="Front. Microbiol.">
        <title>Comprehensive Comparative Genomics and Phenotyping of Methylobacterium Species.</title>
        <authorList>
            <person name="Alessa O."/>
            <person name="Ogura Y."/>
            <person name="Fujitani Y."/>
            <person name="Takami H."/>
            <person name="Hayashi T."/>
            <person name="Sahin N."/>
            <person name="Tani A."/>
        </authorList>
    </citation>
    <scope>NUCLEOTIDE SEQUENCE</scope>
    <source>
        <strain evidence="10">KCTC 52305</strain>
    </source>
</reference>
<dbReference type="Proteomes" id="UP001055167">
    <property type="component" value="Unassembled WGS sequence"/>
</dbReference>
<keyword evidence="9" id="KW-0732">Signal</keyword>
<comment type="similarity">
    <text evidence="2">Belongs to the glycosyl hydrolase 8 (cellulase D) family.</text>
</comment>
<evidence type="ECO:0000256" key="9">
    <source>
        <dbReference type="SAM" id="SignalP"/>
    </source>
</evidence>
<dbReference type="EC" id="3.2.1.4" evidence="3"/>
<evidence type="ECO:0000256" key="6">
    <source>
        <dbReference type="ARBA" id="ARBA00023295"/>
    </source>
</evidence>
<evidence type="ECO:0000313" key="10">
    <source>
        <dbReference type="EMBL" id="GJD50155.1"/>
    </source>
</evidence>
<dbReference type="InterPro" id="IPR008928">
    <property type="entry name" value="6-hairpin_glycosidase_sf"/>
</dbReference>
<sequence length="394" mass="41593">MNRRPLARAAARRPGALSAGTLAAGALALLLAGASARAAPLSPGTPPEPAAAPKAAPDAAPRLAGALTDAGAWRAYRARFVSEAGRVVDSANGGISHSEGQGYGMLLAVAAGDRGTFERIWGWTRANLMVRGDALLAWRWEPDKRPAVADLNDASDGDVLVAWALVEAAEAWGDPGYRIAARRIAVDIGRRLVLFKTGKPPLLLPGLAGFSAEERADGPVVNLSYWVFPAFPRLALAAPEFDWARLTRSGLDLVLSARFGPARLPTEWISLKGDEPRPADGFPAQFSYNAIRIPLYLAWAGIGTPAHYAPFLALWGERERGGLPVVDVAEGRPVEWLEEGGYAALPALAACAAEGTPVPASFGAPQARENYYPATLHLLALAAAQMRYASCLGR</sequence>
<gene>
    <name evidence="10" type="primary">celY</name>
    <name evidence="10" type="ORF">OPKNFCMD_2892</name>
</gene>
<proteinExistence type="inferred from homology"/>
<dbReference type="Pfam" id="PF01270">
    <property type="entry name" value="Glyco_hydro_8"/>
    <property type="match status" value="1"/>
</dbReference>
<evidence type="ECO:0000256" key="2">
    <source>
        <dbReference type="ARBA" id="ARBA00009209"/>
    </source>
</evidence>
<dbReference type="InterPro" id="IPR012341">
    <property type="entry name" value="6hp_glycosidase-like_sf"/>
</dbReference>
<keyword evidence="11" id="KW-1185">Reference proteome</keyword>
<keyword evidence="4" id="KW-0378">Hydrolase</keyword>
<evidence type="ECO:0000313" key="11">
    <source>
        <dbReference type="Proteomes" id="UP001055167"/>
    </source>
</evidence>
<keyword evidence="5" id="KW-0136">Cellulose degradation</keyword>
<feature type="region of interest" description="Disordered" evidence="8">
    <location>
        <begin position="38"/>
        <end position="57"/>
    </location>
</feature>
<keyword evidence="6" id="KW-0326">Glycosidase</keyword>
<evidence type="ECO:0000256" key="8">
    <source>
        <dbReference type="SAM" id="MobiDB-lite"/>
    </source>
</evidence>
<evidence type="ECO:0000256" key="1">
    <source>
        <dbReference type="ARBA" id="ARBA00000966"/>
    </source>
</evidence>
<evidence type="ECO:0000256" key="4">
    <source>
        <dbReference type="ARBA" id="ARBA00022801"/>
    </source>
</evidence>
<organism evidence="10 11">
    <name type="scientific">Methylobacterium crusticola</name>
    <dbReference type="NCBI Taxonomy" id="1697972"/>
    <lineage>
        <taxon>Bacteria</taxon>
        <taxon>Pseudomonadati</taxon>
        <taxon>Pseudomonadota</taxon>
        <taxon>Alphaproteobacteria</taxon>
        <taxon>Hyphomicrobiales</taxon>
        <taxon>Methylobacteriaceae</taxon>
        <taxon>Methylobacterium</taxon>
    </lineage>
</organism>
<evidence type="ECO:0000256" key="3">
    <source>
        <dbReference type="ARBA" id="ARBA00012601"/>
    </source>
</evidence>
<feature type="chain" id="PRO_5045748194" description="cellulase" evidence="9">
    <location>
        <begin position="39"/>
        <end position="394"/>
    </location>
</feature>
<reference evidence="10" key="2">
    <citation type="submission" date="2021-08" db="EMBL/GenBank/DDBJ databases">
        <authorList>
            <person name="Tani A."/>
            <person name="Ola A."/>
            <person name="Ogura Y."/>
            <person name="Katsura K."/>
            <person name="Hayashi T."/>
        </authorList>
    </citation>
    <scope>NUCLEOTIDE SEQUENCE</scope>
    <source>
        <strain evidence="10">KCTC 52305</strain>
    </source>
</reference>
<feature type="signal peptide" evidence="9">
    <location>
        <begin position="1"/>
        <end position="38"/>
    </location>
</feature>
<dbReference type="Gene3D" id="1.50.10.10">
    <property type="match status" value="1"/>
</dbReference>
<dbReference type="SUPFAM" id="SSF48208">
    <property type="entry name" value="Six-hairpin glycosidases"/>
    <property type="match status" value="1"/>
</dbReference>
<dbReference type="RefSeq" id="WP_238313399.1">
    <property type="nucleotide sequence ID" value="NZ_BPQH01000008.1"/>
</dbReference>